<dbReference type="GO" id="GO:0004672">
    <property type="term" value="F:protein kinase activity"/>
    <property type="evidence" value="ECO:0007669"/>
    <property type="project" value="InterPro"/>
</dbReference>
<keyword evidence="3" id="KW-1185">Reference proteome</keyword>
<dbReference type="Pfam" id="PF07714">
    <property type="entry name" value="PK_Tyr_Ser-Thr"/>
    <property type="match status" value="1"/>
</dbReference>
<dbReference type="Gene3D" id="1.10.510.10">
    <property type="entry name" value="Transferase(Phosphotransferase) domain 1"/>
    <property type="match status" value="1"/>
</dbReference>
<reference evidence="2 3" key="1">
    <citation type="submission" date="2018-06" db="EMBL/GenBank/DDBJ databases">
        <title>Comparative genomics reveals the genomic features of Rhizophagus irregularis, R. cerebriforme, R. diaphanum and Gigaspora rosea, and their symbiotic lifestyle signature.</title>
        <authorList>
            <person name="Morin E."/>
            <person name="San Clemente H."/>
            <person name="Chen E.C.H."/>
            <person name="De La Providencia I."/>
            <person name="Hainaut M."/>
            <person name="Kuo A."/>
            <person name="Kohler A."/>
            <person name="Murat C."/>
            <person name="Tang N."/>
            <person name="Roy S."/>
            <person name="Loubradou J."/>
            <person name="Henrissat B."/>
            <person name="Grigoriev I.V."/>
            <person name="Corradi N."/>
            <person name="Roux C."/>
            <person name="Martin F.M."/>
        </authorList>
    </citation>
    <scope>NUCLEOTIDE SEQUENCE [LARGE SCALE GENOMIC DNA]</scope>
    <source>
        <strain evidence="2 3">DAOM 227022</strain>
    </source>
</reference>
<dbReference type="GO" id="GO:0005737">
    <property type="term" value="C:cytoplasm"/>
    <property type="evidence" value="ECO:0007669"/>
    <property type="project" value="TreeGrafter"/>
</dbReference>
<sequence length="586" mass="68410">MSFGNCQGCNQPLSSYDWCKSCNYDHFRNDFNNWTSKNEIIDELIQTIQLKSSTYQEIIEWIPEDRLIIQNYIGKGRFGTVYKAIWKDGYIGYWNYERNCWKRYGKDCTVTVKVLNNSKNIKSDLLSQIFSVQNFNIQGLIRYYGITQDSTTKNYAIISQYLESNVKTYLNKSNLSTNLLLLEKLEISMDISSTLFKIHNSGLLHENLHINNILRDMDNKIYLSDLGLTHPPNKSNPKNDIKVPGWSNSYNLLNFIPPEVINGNNYTKESDIYCFGIILWEIFSQREFFDSNQKRKPSVIINKPRLFKNNPKYPRLPYKLELLISKCWDHDPKCRPTIKTIYKQLSEWWMGSWNKNINDIITPFLNSDQIIVINVKEFDPIYIHNILRPDDDDDDDSVQSTSKHFKSILFEQPNQQNQEIIKPTKKLSLLLSQSPSSDNNIISNLLNNSTKPEETYQSSFTDKITHTNITNTNPDTKTNTNTNTPEETYETPFMDCITNIGIDDDSQLIDYDSLLNLYEDIELECAPNQSTSNNKKDELFIMPGTLPKTEFYYFKENILSNSDITFYNTYFKGITYNKNAPLLDRK</sequence>
<dbReference type="SUPFAM" id="SSF56112">
    <property type="entry name" value="Protein kinase-like (PK-like)"/>
    <property type="match status" value="1"/>
</dbReference>
<feature type="domain" description="Protein kinase" evidence="1">
    <location>
        <begin position="67"/>
        <end position="349"/>
    </location>
</feature>
<dbReference type="GO" id="GO:0007165">
    <property type="term" value="P:signal transduction"/>
    <property type="evidence" value="ECO:0007669"/>
    <property type="project" value="TreeGrafter"/>
</dbReference>
<dbReference type="AlphaFoldDB" id="A0A397SWN2"/>
<gene>
    <name evidence="2" type="ORF">C1645_828171</name>
</gene>
<dbReference type="InterPro" id="IPR050167">
    <property type="entry name" value="Ser_Thr_protein_kinase"/>
</dbReference>
<organism evidence="2 3">
    <name type="scientific">Glomus cerebriforme</name>
    <dbReference type="NCBI Taxonomy" id="658196"/>
    <lineage>
        <taxon>Eukaryota</taxon>
        <taxon>Fungi</taxon>
        <taxon>Fungi incertae sedis</taxon>
        <taxon>Mucoromycota</taxon>
        <taxon>Glomeromycotina</taxon>
        <taxon>Glomeromycetes</taxon>
        <taxon>Glomerales</taxon>
        <taxon>Glomeraceae</taxon>
        <taxon>Glomus</taxon>
    </lineage>
</organism>
<dbReference type="InterPro" id="IPR011009">
    <property type="entry name" value="Kinase-like_dom_sf"/>
</dbReference>
<dbReference type="PROSITE" id="PS50011">
    <property type="entry name" value="PROTEIN_KINASE_DOM"/>
    <property type="match status" value="1"/>
</dbReference>
<accession>A0A397SWN2</accession>
<keyword evidence="2" id="KW-0418">Kinase</keyword>
<dbReference type="GO" id="GO:0005524">
    <property type="term" value="F:ATP binding"/>
    <property type="evidence" value="ECO:0007669"/>
    <property type="project" value="InterPro"/>
</dbReference>
<dbReference type="PANTHER" id="PTHR23257">
    <property type="entry name" value="SERINE-THREONINE PROTEIN KINASE"/>
    <property type="match status" value="1"/>
</dbReference>
<proteinExistence type="predicted"/>
<protein>
    <submittedName>
        <fullName evidence="2">Kinase-like domain-containing protein</fullName>
    </submittedName>
</protein>
<evidence type="ECO:0000259" key="1">
    <source>
        <dbReference type="PROSITE" id="PS50011"/>
    </source>
</evidence>
<evidence type="ECO:0000313" key="3">
    <source>
        <dbReference type="Proteomes" id="UP000265703"/>
    </source>
</evidence>
<name>A0A397SWN2_9GLOM</name>
<dbReference type="Proteomes" id="UP000265703">
    <property type="component" value="Unassembled WGS sequence"/>
</dbReference>
<evidence type="ECO:0000313" key="2">
    <source>
        <dbReference type="EMBL" id="RIA87154.1"/>
    </source>
</evidence>
<dbReference type="InterPro" id="IPR000719">
    <property type="entry name" value="Prot_kinase_dom"/>
</dbReference>
<comment type="caution">
    <text evidence="2">The sequence shown here is derived from an EMBL/GenBank/DDBJ whole genome shotgun (WGS) entry which is preliminary data.</text>
</comment>
<dbReference type="OrthoDB" id="69842at2759"/>
<dbReference type="InterPro" id="IPR001245">
    <property type="entry name" value="Ser-Thr/Tyr_kinase_cat_dom"/>
</dbReference>
<dbReference type="EMBL" id="QKYT01000323">
    <property type="protein sequence ID" value="RIA87154.1"/>
    <property type="molecule type" value="Genomic_DNA"/>
</dbReference>
<keyword evidence="2" id="KW-0808">Transferase</keyword>